<feature type="transmembrane region" description="Helical" evidence="1">
    <location>
        <begin position="84"/>
        <end position="102"/>
    </location>
</feature>
<sequence length="124" mass="14075">VLPCDVSTRWNSTYNMLAAFIEMKTIVTLFLDCASNGLASYTLSPEEWNAISDFVKASKVCLRVYFTETLPTDCNRYSKTQQCSSLPICLTSLLSFLLWMVPMKHLLQASLMTMSYVLHSVTHF</sequence>
<dbReference type="SUPFAM" id="SSF53098">
    <property type="entry name" value="Ribonuclease H-like"/>
    <property type="match status" value="1"/>
</dbReference>
<proteinExistence type="predicted"/>
<dbReference type="AlphaFoldDB" id="A0A9P5PMK9"/>
<name>A0A9P5PMK9_9AGAR</name>
<gene>
    <name evidence="2" type="ORF">BDP27DRAFT_1228320</name>
</gene>
<reference evidence="2" key="1">
    <citation type="submission" date="2020-11" db="EMBL/GenBank/DDBJ databases">
        <authorList>
            <consortium name="DOE Joint Genome Institute"/>
            <person name="Ahrendt S."/>
            <person name="Riley R."/>
            <person name="Andreopoulos W."/>
            <person name="Labutti K."/>
            <person name="Pangilinan J."/>
            <person name="Ruiz-Duenas F.J."/>
            <person name="Barrasa J.M."/>
            <person name="Sanchez-Garcia M."/>
            <person name="Camarero S."/>
            <person name="Miyauchi S."/>
            <person name="Serrano A."/>
            <person name="Linde D."/>
            <person name="Babiker R."/>
            <person name="Drula E."/>
            <person name="Ayuso-Fernandez I."/>
            <person name="Pacheco R."/>
            <person name="Padilla G."/>
            <person name="Ferreira P."/>
            <person name="Barriuso J."/>
            <person name="Kellner H."/>
            <person name="Castanera R."/>
            <person name="Alfaro M."/>
            <person name="Ramirez L."/>
            <person name="Pisabarro A.G."/>
            <person name="Kuo A."/>
            <person name="Tritt A."/>
            <person name="Lipzen A."/>
            <person name="He G."/>
            <person name="Yan M."/>
            <person name="Ng V."/>
            <person name="Cullen D."/>
            <person name="Martin F."/>
            <person name="Rosso M.-N."/>
            <person name="Henrissat B."/>
            <person name="Hibbett D."/>
            <person name="Martinez A.T."/>
            <person name="Grigoriev I.V."/>
        </authorList>
    </citation>
    <scope>NUCLEOTIDE SEQUENCE</scope>
    <source>
        <strain evidence="2">AH 40177</strain>
    </source>
</reference>
<evidence type="ECO:0000256" key="1">
    <source>
        <dbReference type="SAM" id="Phobius"/>
    </source>
</evidence>
<keyword evidence="1" id="KW-0812">Transmembrane</keyword>
<organism evidence="2 3">
    <name type="scientific">Rhodocollybia butyracea</name>
    <dbReference type="NCBI Taxonomy" id="206335"/>
    <lineage>
        <taxon>Eukaryota</taxon>
        <taxon>Fungi</taxon>
        <taxon>Dikarya</taxon>
        <taxon>Basidiomycota</taxon>
        <taxon>Agaricomycotina</taxon>
        <taxon>Agaricomycetes</taxon>
        <taxon>Agaricomycetidae</taxon>
        <taxon>Agaricales</taxon>
        <taxon>Marasmiineae</taxon>
        <taxon>Omphalotaceae</taxon>
        <taxon>Rhodocollybia</taxon>
    </lineage>
</organism>
<dbReference type="OrthoDB" id="3252425at2759"/>
<feature type="non-terminal residue" evidence="2">
    <location>
        <position position="1"/>
    </location>
</feature>
<evidence type="ECO:0000313" key="3">
    <source>
        <dbReference type="Proteomes" id="UP000772434"/>
    </source>
</evidence>
<protein>
    <submittedName>
        <fullName evidence="2">Uncharacterized protein</fullName>
    </submittedName>
</protein>
<accession>A0A9P5PMK9</accession>
<dbReference type="Proteomes" id="UP000772434">
    <property type="component" value="Unassembled WGS sequence"/>
</dbReference>
<evidence type="ECO:0000313" key="2">
    <source>
        <dbReference type="EMBL" id="KAF9065917.1"/>
    </source>
</evidence>
<keyword evidence="1" id="KW-0472">Membrane</keyword>
<dbReference type="InterPro" id="IPR012337">
    <property type="entry name" value="RNaseH-like_sf"/>
</dbReference>
<keyword evidence="1" id="KW-1133">Transmembrane helix</keyword>
<comment type="caution">
    <text evidence="2">The sequence shown here is derived from an EMBL/GenBank/DDBJ whole genome shotgun (WGS) entry which is preliminary data.</text>
</comment>
<dbReference type="EMBL" id="JADNRY010000095">
    <property type="protein sequence ID" value="KAF9065917.1"/>
    <property type="molecule type" value="Genomic_DNA"/>
</dbReference>
<keyword evidence="3" id="KW-1185">Reference proteome</keyword>